<dbReference type="InterPro" id="IPR038071">
    <property type="entry name" value="UROD/MetE-like_sf"/>
</dbReference>
<dbReference type="PANTHER" id="PTHR43844">
    <property type="entry name" value="METHIONINE SYNTHASE"/>
    <property type="match status" value="1"/>
</dbReference>
<proteinExistence type="predicted"/>
<evidence type="ECO:0000313" key="2">
    <source>
        <dbReference type="EMBL" id="AXW88370.1"/>
    </source>
</evidence>
<dbReference type="KEGG" id="lbq:CKQ53_16240"/>
<dbReference type="Gene3D" id="3.20.20.210">
    <property type="match status" value="1"/>
</dbReference>
<protein>
    <recommendedName>
        <fullName evidence="1">Cobalamin-independent methionine synthase MetE C-terminal/archaeal domain-containing protein</fullName>
    </recommendedName>
</protein>
<dbReference type="PANTHER" id="PTHR43844:SF2">
    <property type="entry name" value="SYNTHASE, VITAMIN-B12 INDEPENDENT, PUTATIVE (AFU_ORTHOLOGUE AFUA_3G12060)-RELATED"/>
    <property type="match status" value="1"/>
</dbReference>
<dbReference type="SUPFAM" id="SSF51726">
    <property type="entry name" value="UROD/MetE-like"/>
    <property type="match status" value="1"/>
</dbReference>
<gene>
    <name evidence="2" type="ORF">CKQ53_16240</name>
</gene>
<sequence length="436" mass="48763">MRGFLLEENTDNIRRYLSTEAVHFSQAGTDSFREVKHDKQRFASQNDNKLNEKSGGKMYKIEQVGSLLRPEWLKEARVRFQAGEISAVEFKRIEDRAVREAVAVQEAAGVEVVTDGEQRRSMFFSWFFDALSGFDLTASSNFPGLEWRGLKGTAQATNAKTPVVPVVTRKLARKKAVSVEEFTFLRAITDRPKKITLPSPLLAWSFWSASHSAEAYPDIFDLFHDVARLLREEIEELRDLGCEYVQIDAPELAILIDPQLREDVKAQTGIDTERLLEEGIACIDEVVNGLEGITTCLHICRGNNAGQFYAEGGYESIAEALFKGARSFDLYSLEYDDPRSGSFEPLALVPKGKGVILGLISTKRPDLEAKDLLKARISEATRFIPLERIGLSPQCGFASTWEGNPLTMDDQTKKLQLVREVAEEVLQAPSTESSSD</sequence>
<evidence type="ECO:0000259" key="1">
    <source>
        <dbReference type="Pfam" id="PF01717"/>
    </source>
</evidence>
<reference evidence="2 3" key="1">
    <citation type="submission" date="2017-08" db="EMBL/GenBank/DDBJ databases">
        <title>Comparative genomics of bacteria isolated from necrotic lesions of AOD affected trees.</title>
        <authorList>
            <person name="Doonan J."/>
            <person name="Denman S."/>
            <person name="McDonald J.E."/>
        </authorList>
    </citation>
    <scope>NUCLEOTIDE SEQUENCE [LARGE SCALE GENOMIC DNA]</scope>
    <source>
        <strain evidence="2 3">477</strain>
    </source>
</reference>
<dbReference type="EMBL" id="CP023009">
    <property type="protein sequence ID" value="AXW88370.1"/>
    <property type="molecule type" value="Genomic_DNA"/>
</dbReference>
<organism evidence="2 3">
    <name type="scientific">Lonsdalea britannica</name>
    <dbReference type="NCBI Taxonomy" id="1082704"/>
    <lineage>
        <taxon>Bacteria</taxon>
        <taxon>Pseudomonadati</taxon>
        <taxon>Pseudomonadota</taxon>
        <taxon>Gammaproteobacteria</taxon>
        <taxon>Enterobacterales</taxon>
        <taxon>Pectobacteriaceae</taxon>
        <taxon>Lonsdalea</taxon>
    </lineage>
</organism>
<accession>A0AAD0WM07</accession>
<dbReference type="AlphaFoldDB" id="A0AAD0WM07"/>
<name>A0AAD0WM07_9GAMM</name>
<keyword evidence="3" id="KW-1185">Reference proteome</keyword>
<dbReference type="Pfam" id="PF01717">
    <property type="entry name" value="Meth_synt_2"/>
    <property type="match status" value="1"/>
</dbReference>
<dbReference type="GO" id="GO:0003871">
    <property type="term" value="F:5-methyltetrahydropteroyltriglutamate-homocysteine S-methyltransferase activity"/>
    <property type="evidence" value="ECO:0007669"/>
    <property type="project" value="InterPro"/>
</dbReference>
<dbReference type="CDD" id="cd03311">
    <property type="entry name" value="CIMS_C_terminal_like"/>
    <property type="match status" value="1"/>
</dbReference>
<dbReference type="GO" id="GO:0008270">
    <property type="term" value="F:zinc ion binding"/>
    <property type="evidence" value="ECO:0007669"/>
    <property type="project" value="InterPro"/>
</dbReference>
<dbReference type="InterPro" id="IPR002629">
    <property type="entry name" value="Met_Synth_C/arc"/>
</dbReference>
<dbReference type="Proteomes" id="UP000263881">
    <property type="component" value="Chromosome"/>
</dbReference>
<evidence type="ECO:0000313" key="3">
    <source>
        <dbReference type="Proteomes" id="UP000263881"/>
    </source>
</evidence>
<feature type="domain" description="Cobalamin-independent methionine synthase MetE C-terminal/archaeal" evidence="1">
    <location>
        <begin position="64"/>
        <end position="422"/>
    </location>
</feature>
<dbReference type="GO" id="GO:0009086">
    <property type="term" value="P:methionine biosynthetic process"/>
    <property type="evidence" value="ECO:0007669"/>
    <property type="project" value="InterPro"/>
</dbReference>